<dbReference type="InterPro" id="IPR017695">
    <property type="entry name" value="Se-dep_Mo_hydrolase_YqeB"/>
</dbReference>
<dbReference type="RefSeq" id="WP_042393968.1">
    <property type="nucleotide sequence ID" value="NZ_CYYT01000013.1"/>
</dbReference>
<evidence type="ECO:0000313" key="2">
    <source>
        <dbReference type="Proteomes" id="UP000095558"/>
    </source>
</evidence>
<dbReference type="EMBL" id="CYZV01000003">
    <property type="protein sequence ID" value="CUN62734.1"/>
    <property type="molecule type" value="Genomic_DNA"/>
</dbReference>
<reference evidence="1 2" key="1">
    <citation type="submission" date="2015-09" db="EMBL/GenBank/DDBJ databases">
        <authorList>
            <consortium name="Pathogen Informatics"/>
        </authorList>
    </citation>
    <scope>NUCLEOTIDE SEQUENCE [LARGE SCALE GENOMIC DNA]</scope>
    <source>
        <strain evidence="1 2">2789STDY5834855</strain>
    </source>
</reference>
<protein>
    <submittedName>
        <fullName evidence="1">Selenium-dependent molybdenum hydroxylase system protein, YqeB family</fullName>
    </submittedName>
</protein>
<name>A0A173YFM7_9CLOT</name>
<dbReference type="OrthoDB" id="9815497at2"/>
<dbReference type="GeneID" id="83010470"/>
<evidence type="ECO:0000313" key="1">
    <source>
        <dbReference type="EMBL" id="CUN62734.1"/>
    </source>
</evidence>
<dbReference type="Gene3D" id="3.40.630.10">
    <property type="entry name" value="Zn peptidases"/>
    <property type="match status" value="1"/>
</dbReference>
<dbReference type="AlphaFoldDB" id="A0A173YFM7"/>
<organism evidence="1 2">
    <name type="scientific">Clostridium disporicum</name>
    <dbReference type="NCBI Taxonomy" id="84024"/>
    <lineage>
        <taxon>Bacteria</taxon>
        <taxon>Bacillati</taxon>
        <taxon>Bacillota</taxon>
        <taxon>Clostridia</taxon>
        <taxon>Eubacteriales</taxon>
        <taxon>Clostridiaceae</taxon>
        <taxon>Clostridium</taxon>
    </lineage>
</organism>
<dbReference type="Proteomes" id="UP000095558">
    <property type="component" value="Unassembled WGS sequence"/>
</dbReference>
<proteinExistence type="predicted"/>
<accession>A0A173YFM7</accession>
<dbReference type="NCBIfam" id="TIGR03309">
    <property type="entry name" value="matur_yqeB"/>
    <property type="match status" value="1"/>
</dbReference>
<sequence length="263" mass="28384">MLIVIKGAGDLASGIAYRLKKSGFDVVMTEIENPTTVRRTVAFSQAIFDNETIIEGIKGIKVNSIDEINEVISQGNIPVMIDEKAEIVSKLKPNVVVDSIIAKKNLGTSIDDAPIVIGVGPGFEAKIDCDLVIETKRGHYLGKVIEKGSAIPNTGIPGNIGGYTKERIIRASANGKIKPVVKIGDFVKRGQVVAYVDKEEVLAQIDGIVRGMLQENIEVFKGMKAGDIDPRCEKDHCFTISDKARSIGGGVLEAIMYMSNKNK</sequence>
<gene>
    <name evidence="1" type="ORF">ERS852470_00343</name>
</gene>